<dbReference type="Proteomes" id="UP000717624">
    <property type="component" value="Unassembled WGS sequence"/>
</dbReference>
<dbReference type="InterPro" id="IPR010359">
    <property type="entry name" value="IrrE_HExxH"/>
</dbReference>
<proteinExistence type="predicted"/>
<dbReference type="Gene3D" id="1.10.10.2910">
    <property type="match status" value="1"/>
</dbReference>
<organism evidence="2 3">
    <name type="scientific">Brevibacillus fulvus</name>
    <dbReference type="NCBI Taxonomy" id="1125967"/>
    <lineage>
        <taxon>Bacteria</taxon>
        <taxon>Bacillati</taxon>
        <taxon>Bacillota</taxon>
        <taxon>Bacilli</taxon>
        <taxon>Bacillales</taxon>
        <taxon>Paenibacillaceae</taxon>
        <taxon>Brevibacillus</taxon>
    </lineage>
</organism>
<name>A0A939BVQ0_9BACL</name>
<evidence type="ECO:0000313" key="3">
    <source>
        <dbReference type="Proteomes" id="UP000717624"/>
    </source>
</evidence>
<comment type="caution">
    <text evidence="2">The sequence shown here is derived from an EMBL/GenBank/DDBJ whole genome shotgun (WGS) entry which is preliminary data.</text>
</comment>
<evidence type="ECO:0000313" key="2">
    <source>
        <dbReference type="EMBL" id="MBM7590926.1"/>
    </source>
</evidence>
<dbReference type="Pfam" id="PF06114">
    <property type="entry name" value="Peptidase_M78"/>
    <property type="match status" value="1"/>
</dbReference>
<feature type="domain" description="IrrE N-terminal-like" evidence="1">
    <location>
        <begin position="51"/>
        <end position="150"/>
    </location>
</feature>
<evidence type="ECO:0000259" key="1">
    <source>
        <dbReference type="Pfam" id="PF06114"/>
    </source>
</evidence>
<protein>
    <submittedName>
        <fullName evidence="2">Zn-dependent peptidase ImmA (M78 family)</fullName>
    </submittedName>
</protein>
<dbReference type="EMBL" id="JAFBEB010000008">
    <property type="protein sequence ID" value="MBM7590926.1"/>
    <property type="molecule type" value="Genomic_DNA"/>
</dbReference>
<reference evidence="2" key="1">
    <citation type="submission" date="2021-01" db="EMBL/GenBank/DDBJ databases">
        <title>Genomic Encyclopedia of Type Strains, Phase IV (KMG-IV): sequencing the most valuable type-strain genomes for metagenomic binning, comparative biology and taxonomic classification.</title>
        <authorList>
            <person name="Goeker M."/>
        </authorList>
    </citation>
    <scope>NUCLEOTIDE SEQUENCE</scope>
    <source>
        <strain evidence="2">DSM 25523</strain>
    </source>
</reference>
<sequence>MLNFYEPTVLEEWVEKFYIKHNIRTPSNLSIENMSAILGIGVTFAPGVDDEVLFDEEYTHVFINSLHSRQRQWEVFCHEICHPLRHLGNQIMLPDEFRKMQEIEANAFQYYAAIPFFMVRDMKLPDHQNEIIDLLAREFGVTHEFAKKRWDQILRRIARGRSHHEFITALANQYKRADPANWSHETKKLFSLAIQRKLQKGQGVVIR</sequence>
<gene>
    <name evidence="2" type="ORF">JOD01_002538</name>
</gene>
<accession>A0A939BVQ0</accession>
<keyword evidence="3" id="KW-1185">Reference proteome</keyword>
<dbReference type="AlphaFoldDB" id="A0A939BVQ0"/>
<dbReference type="RefSeq" id="WP_204518666.1">
    <property type="nucleotide sequence ID" value="NZ_BAABIN010000005.1"/>
</dbReference>